<evidence type="ECO:0000313" key="2">
    <source>
        <dbReference type="EMBL" id="MBE9253376.1"/>
    </source>
</evidence>
<gene>
    <name evidence="2" type="ORF">IQ217_05750</name>
</gene>
<comment type="caution">
    <text evidence="2">The sequence shown here is derived from an EMBL/GenBank/DDBJ whole genome shotgun (WGS) entry which is preliminary data.</text>
</comment>
<dbReference type="RefSeq" id="WP_194019243.1">
    <property type="nucleotide sequence ID" value="NZ_JADEVV010000012.1"/>
</dbReference>
<keyword evidence="3" id="KW-1185">Reference proteome</keyword>
<feature type="domain" description="Gamma-glutamylcyclotransferase AIG2-like" evidence="1">
    <location>
        <begin position="15"/>
        <end position="141"/>
    </location>
</feature>
<protein>
    <submittedName>
        <fullName evidence="2">Gamma-glutamylcyclotransferase</fullName>
    </submittedName>
</protein>
<dbReference type="Pfam" id="PF06094">
    <property type="entry name" value="GGACT"/>
    <property type="match status" value="1"/>
</dbReference>
<evidence type="ECO:0000259" key="1">
    <source>
        <dbReference type="Pfam" id="PF06094"/>
    </source>
</evidence>
<name>A0ABR9VQN8_9SYNC</name>
<accession>A0ABR9VQN8</accession>
<dbReference type="Gene3D" id="3.10.490.10">
    <property type="entry name" value="Gamma-glutamyl cyclotransferase-like"/>
    <property type="match status" value="1"/>
</dbReference>
<dbReference type="InterPro" id="IPR009288">
    <property type="entry name" value="AIG2-like_dom"/>
</dbReference>
<dbReference type="Proteomes" id="UP000658720">
    <property type="component" value="Unassembled WGS sequence"/>
</dbReference>
<dbReference type="SUPFAM" id="SSF110857">
    <property type="entry name" value="Gamma-glutamyl cyclotransferase-like"/>
    <property type="match status" value="1"/>
</dbReference>
<reference evidence="2 3" key="1">
    <citation type="submission" date="2020-10" db="EMBL/GenBank/DDBJ databases">
        <authorList>
            <person name="Castelo-Branco R."/>
            <person name="Eusebio N."/>
            <person name="Adriana R."/>
            <person name="Vieira A."/>
            <person name="Brugerolle De Fraissinette N."/>
            <person name="Rezende De Castro R."/>
            <person name="Schneider M.P."/>
            <person name="Vasconcelos V."/>
            <person name="Leao P.N."/>
        </authorList>
    </citation>
    <scope>NUCLEOTIDE SEQUENCE [LARGE SCALE GENOMIC DNA]</scope>
    <source>
        <strain evidence="2 3">LEGE 00031</strain>
    </source>
</reference>
<dbReference type="InterPro" id="IPR013024">
    <property type="entry name" value="GGCT-like"/>
</dbReference>
<organism evidence="2 3">
    <name type="scientific">Synechocystis salina LEGE 00031</name>
    <dbReference type="NCBI Taxonomy" id="1828736"/>
    <lineage>
        <taxon>Bacteria</taxon>
        <taxon>Bacillati</taxon>
        <taxon>Cyanobacteriota</taxon>
        <taxon>Cyanophyceae</taxon>
        <taxon>Synechococcales</taxon>
        <taxon>Merismopediaceae</taxon>
        <taxon>Synechocystis</taxon>
    </lineage>
</organism>
<sequence>MANTNSSSGNTKIKVFVYGTLMPEECNHQAYCHHQIEPPVLGYVRGRIYHLPNFGYPALAIGEDRVWGYCLTFAAGFSLEHLDSLEDYQPGRSPQENVYDRCWAKVFDPQDQVMTEAWLYRMDPEKIEQYGGIYLPNGRWSSQQKSIA</sequence>
<evidence type="ECO:0000313" key="3">
    <source>
        <dbReference type="Proteomes" id="UP000658720"/>
    </source>
</evidence>
<dbReference type="EMBL" id="JADEVV010000012">
    <property type="protein sequence ID" value="MBE9253376.1"/>
    <property type="molecule type" value="Genomic_DNA"/>
</dbReference>
<dbReference type="CDD" id="cd06661">
    <property type="entry name" value="GGCT_like"/>
    <property type="match status" value="1"/>
</dbReference>
<proteinExistence type="predicted"/>
<dbReference type="InterPro" id="IPR036568">
    <property type="entry name" value="GGCT-like_sf"/>
</dbReference>